<feature type="domain" description="Isochorismatase-like" evidence="2">
    <location>
        <begin position="7"/>
        <end position="146"/>
    </location>
</feature>
<reference evidence="4" key="1">
    <citation type="journal article" date="2019" name="Int. J. Syst. Evol. Microbiol.">
        <title>The Global Catalogue of Microorganisms (GCM) 10K type strain sequencing project: providing services to taxonomists for standard genome sequencing and annotation.</title>
        <authorList>
            <consortium name="The Broad Institute Genomics Platform"/>
            <consortium name="The Broad Institute Genome Sequencing Center for Infectious Disease"/>
            <person name="Wu L."/>
            <person name="Ma J."/>
        </authorList>
    </citation>
    <scope>NUCLEOTIDE SEQUENCE [LARGE SCALE GENOMIC DNA]</scope>
    <source>
        <strain evidence="4">CECT 7956</strain>
    </source>
</reference>
<evidence type="ECO:0000256" key="1">
    <source>
        <dbReference type="ARBA" id="ARBA00022801"/>
    </source>
</evidence>
<keyword evidence="4" id="KW-1185">Reference proteome</keyword>
<sequence length="183" mass="20537">MANTQKALLIIDMQKGSFNASSPRLDTDGVVFRINALAAIFREKNLPVIFIQHDGTGSGDFEKNTTSWELLDELDVYASDILFDKYANDVFYESGFQSKLNELGVGELYITGCATEFCVESSIQSALVKDYNITVVSDGHTTADRPHLDAEKIIEHYNWVWQDMVPTKGRIEVKPFDEIVVGF</sequence>
<dbReference type="PANTHER" id="PTHR43540:SF14">
    <property type="entry name" value="ISOCHORISMATASE"/>
    <property type="match status" value="1"/>
</dbReference>
<accession>A0ABV7Z2G0</accession>
<protein>
    <submittedName>
        <fullName evidence="3">Isochorismatase family protein</fullName>
    </submittedName>
</protein>
<dbReference type="SUPFAM" id="SSF52499">
    <property type="entry name" value="Isochorismatase-like hydrolases"/>
    <property type="match status" value="1"/>
</dbReference>
<gene>
    <name evidence="3" type="ORF">ACFOOI_17765</name>
</gene>
<evidence type="ECO:0000313" key="3">
    <source>
        <dbReference type="EMBL" id="MFC3812512.1"/>
    </source>
</evidence>
<keyword evidence="1" id="KW-0378">Hydrolase</keyword>
<dbReference type="EMBL" id="JBHRYQ010000001">
    <property type="protein sequence ID" value="MFC3812512.1"/>
    <property type="molecule type" value="Genomic_DNA"/>
</dbReference>
<dbReference type="Proteomes" id="UP001595616">
    <property type="component" value="Unassembled WGS sequence"/>
</dbReference>
<dbReference type="RefSeq" id="WP_379839393.1">
    <property type="nucleotide sequence ID" value="NZ_JBHRYQ010000001.1"/>
</dbReference>
<evidence type="ECO:0000313" key="4">
    <source>
        <dbReference type="Proteomes" id="UP001595616"/>
    </source>
</evidence>
<organism evidence="3 4">
    <name type="scientific">Lacihabitans lacunae</name>
    <dbReference type="NCBI Taxonomy" id="1028214"/>
    <lineage>
        <taxon>Bacteria</taxon>
        <taxon>Pseudomonadati</taxon>
        <taxon>Bacteroidota</taxon>
        <taxon>Cytophagia</taxon>
        <taxon>Cytophagales</taxon>
        <taxon>Leadbetterellaceae</taxon>
        <taxon>Lacihabitans</taxon>
    </lineage>
</organism>
<dbReference type="InterPro" id="IPR036380">
    <property type="entry name" value="Isochorismatase-like_sf"/>
</dbReference>
<name>A0ABV7Z2G0_9BACT</name>
<evidence type="ECO:0000259" key="2">
    <source>
        <dbReference type="Pfam" id="PF00857"/>
    </source>
</evidence>
<dbReference type="InterPro" id="IPR000868">
    <property type="entry name" value="Isochorismatase-like_dom"/>
</dbReference>
<dbReference type="Pfam" id="PF00857">
    <property type="entry name" value="Isochorismatase"/>
    <property type="match status" value="1"/>
</dbReference>
<proteinExistence type="predicted"/>
<dbReference type="Gene3D" id="3.40.50.850">
    <property type="entry name" value="Isochorismatase-like"/>
    <property type="match status" value="1"/>
</dbReference>
<dbReference type="InterPro" id="IPR050272">
    <property type="entry name" value="Isochorismatase-like_hydrls"/>
</dbReference>
<dbReference type="PANTHER" id="PTHR43540">
    <property type="entry name" value="PEROXYUREIDOACRYLATE/UREIDOACRYLATE AMIDOHYDROLASE-RELATED"/>
    <property type="match status" value="1"/>
</dbReference>
<comment type="caution">
    <text evidence="3">The sequence shown here is derived from an EMBL/GenBank/DDBJ whole genome shotgun (WGS) entry which is preliminary data.</text>
</comment>